<protein>
    <submittedName>
        <fullName evidence="7">Lipid A biosynthesis lauroyl acyltransferase</fullName>
        <ecNumber evidence="7">2.3.1.-</ecNumber>
    </submittedName>
</protein>
<dbReference type="GO" id="GO:1901137">
    <property type="term" value="P:carbohydrate derivative biosynthetic process"/>
    <property type="evidence" value="ECO:0007669"/>
    <property type="project" value="UniProtKB-ARBA"/>
</dbReference>
<reference evidence="7" key="1">
    <citation type="submission" date="2018-10" db="EMBL/GenBank/DDBJ databases">
        <authorList>
            <person name="Plewniak F."/>
        </authorList>
    </citation>
    <scope>NUCLEOTIDE SEQUENCE</scope>
</reference>
<keyword evidence="3" id="KW-0997">Cell inner membrane</keyword>
<keyword evidence="4 7" id="KW-0808">Transferase</keyword>
<accession>A0A3P3ZNE2</accession>
<dbReference type="AlphaFoldDB" id="A0A3P3ZNE2"/>
<proteinExistence type="predicted"/>
<evidence type="ECO:0000256" key="1">
    <source>
        <dbReference type="ARBA" id="ARBA00004533"/>
    </source>
</evidence>
<dbReference type="InterPro" id="IPR004960">
    <property type="entry name" value="LipA_acyltrans"/>
</dbReference>
<dbReference type="GO" id="GO:0005886">
    <property type="term" value="C:plasma membrane"/>
    <property type="evidence" value="ECO:0007669"/>
    <property type="project" value="UniProtKB-SubCell"/>
</dbReference>
<dbReference type="PIRSF" id="PIRSF026649">
    <property type="entry name" value="MsbB"/>
    <property type="match status" value="1"/>
</dbReference>
<organism evidence="7">
    <name type="scientific">mine drainage metagenome</name>
    <dbReference type="NCBI Taxonomy" id="410659"/>
    <lineage>
        <taxon>unclassified sequences</taxon>
        <taxon>metagenomes</taxon>
        <taxon>ecological metagenomes</taxon>
    </lineage>
</organism>
<dbReference type="CDD" id="cd07984">
    <property type="entry name" value="LPLAT_LABLAT-like"/>
    <property type="match status" value="1"/>
</dbReference>
<sequence>MGTRLLLGLLWLIHGLPLRVIAALAIPLGFIAAQGRARRTTAINLHACFPEMSHAQRQRLTRAHLTALIRSVLELGILWWSPPARIQRLVRFKNAHYAQNSDRPVICLSPHMVGLEMQGALIGMHFRGVGFFTPHKDPLIDQRLRAARNRLGDVLMLERKKGLRPLIRAIRDGRLLYFLPDMDFGERDSHFVPFFGIPAATVPTLPWLVRQCNARVIPCACHRLPNHEGYEVEFFPPWEDFPGADLTQDLQRMNRFIETMARQYPEEYYWSHKRLNDSAHALLLPTPTSIAGPNPSIRPIPDHRDVRESSPLPNLPIHASRQYPGLPAVWLDSMQDR</sequence>
<evidence type="ECO:0000313" key="7">
    <source>
        <dbReference type="EMBL" id="VAY87687.1"/>
    </source>
</evidence>
<evidence type="ECO:0000256" key="3">
    <source>
        <dbReference type="ARBA" id="ARBA00022519"/>
    </source>
</evidence>
<name>A0A3P3ZNE2_9ZZZZ</name>
<evidence type="ECO:0000256" key="6">
    <source>
        <dbReference type="ARBA" id="ARBA00023315"/>
    </source>
</evidence>
<keyword evidence="2" id="KW-1003">Cell membrane</keyword>
<evidence type="ECO:0000256" key="4">
    <source>
        <dbReference type="ARBA" id="ARBA00022679"/>
    </source>
</evidence>
<dbReference type="EC" id="2.3.1.-" evidence="7"/>
<dbReference type="Pfam" id="PF03279">
    <property type="entry name" value="Lip_A_acyltrans"/>
    <property type="match status" value="1"/>
</dbReference>
<dbReference type="GO" id="GO:0008610">
    <property type="term" value="P:lipid biosynthetic process"/>
    <property type="evidence" value="ECO:0007669"/>
    <property type="project" value="UniProtKB-ARBA"/>
</dbReference>
<keyword evidence="5" id="KW-0472">Membrane</keyword>
<dbReference type="GO" id="GO:0016746">
    <property type="term" value="F:acyltransferase activity"/>
    <property type="evidence" value="ECO:0007669"/>
    <property type="project" value="UniProtKB-KW"/>
</dbReference>
<gene>
    <name evidence="7" type="primary">htrB</name>
    <name evidence="7" type="ORF">CARN8_2330003</name>
</gene>
<keyword evidence="6 7" id="KW-0012">Acyltransferase</keyword>
<evidence type="ECO:0000256" key="2">
    <source>
        <dbReference type="ARBA" id="ARBA00022475"/>
    </source>
</evidence>
<comment type="subcellular location">
    <subcellularLocation>
        <location evidence="1">Cell inner membrane</location>
    </subcellularLocation>
</comment>
<dbReference type="PANTHER" id="PTHR30606">
    <property type="entry name" value="LIPID A BIOSYNTHESIS LAUROYL ACYLTRANSFERASE"/>
    <property type="match status" value="1"/>
</dbReference>
<dbReference type="PANTHER" id="PTHR30606:SF9">
    <property type="entry name" value="LIPID A BIOSYNTHESIS LAUROYLTRANSFERASE"/>
    <property type="match status" value="1"/>
</dbReference>
<dbReference type="EMBL" id="UOYP01000150">
    <property type="protein sequence ID" value="VAY87687.1"/>
    <property type="molecule type" value="Genomic_DNA"/>
</dbReference>
<evidence type="ECO:0000256" key="5">
    <source>
        <dbReference type="ARBA" id="ARBA00023136"/>
    </source>
</evidence>